<reference evidence="2 3" key="1">
    <citation type="journal article" date="2021" name="BMC Genomics">
        <title>Datura genome reveals duplications of psychoactive alkaloid biosynthetic genes and high mutation rate following tissue culture.</title>
        <authorList>
            <person name="Rajewski A."/>
            <person name="Carter-House D."/>
            <person name="Stajich J."/>
            <person name="Litt A."/>
        </authorList>
    </citation>
    <scope>NUCLEOTIDE SEQUENCE [LARGE SCALE GENOMIC DNA]</scope>
    <source>
        <strain evidence="2">AR-01</strain>
    </source>
</reference>
<evidence type="ECO:0000313" key="3">
    <source>
        <dbReference type="Proteomes" id="UP000823775"/>
    </source>
</evidence>
<dbReference type="EMBL" id="JACEIK010000023">
    <property type="protein sequence ID" value="MCD7446875.1"/>
    <property type="molecule type" value="Genomic_DNA"/>
</dbReference>
<comment type="caution">
    <text evidence="2">The sequence shown here is derived from an EMBL/GenBank/DDBJ whole genome shotgun (WGS) entry which is preliminary data.</text>
</comment>
<accession>A0ABS8RJ92</accession>
<dbReference type="Proteomes" id="UP000823775">
    <property type="component" value="Unassembled WGS sequence"/>
</dbReference>
<gene>
    <name evidence="2" type="ORF">HAX54_018845</name>
</gene>
<keyword evidence="3" id="KW-1185">Reference proteome</keyword>
<sequence length="102" mass="11161">MASLNPNPLLALSLFIDHALPSSHIRLHPCHQATSSLSPSRLESLIWLDPGHNLDSGSGLDSEPRATDLWPKRFLPPPVKVLEPSDLENRSVPEAKPAQALF</sequence>
<proteinExistence type="predicted"/>
<evidence type="ECO:0000256" key="1">
    <source>
        <dbReference type="SAM" id="MobiDB-lite"/>
    </source>
</evidence>
<organism evidence="2 3">
    <name type="scientific">Datura stramonium</name>
    <name type="common">Jimsonweed</name>
    <name type="synonym">Common thornapple</name>
    <dbReference type="NCBI Taxonomy" id="4076"/>
    <lineage>
        <taxon>Eukaryota</taxon>
        <taxon>Viridiplantae</taxon>
        <taxon>Streptophyta</taxon>
        <taxon>Embryophyta</taxon>
        <taxon>Tracheophyta</taxon>
        <taxon>Spermatophyta</taxon>
        <taxon>Magnoliopsida</taxon>
        <taxon>eudicotyledons</taxon>
        <taxon>Gunneridae</taxon>
        <taxon>Pentapetalae</taxon>
        <taxon>asterids</taxon>
        <taxon>lamiids</taxon>
        <taxon>Solanales</taxon>
        <taxon>Solanaceae</taxon>
        <taxon>Solanoideae</taxon>
        <taxon>Datureae</taxon>
        <taxon>Datura</taxon>
    </lineage>
</organism>
<protein>
    <submittedName>
        <fullName evidence="2">Uncharacterized protein</fullName>
    </submittedName>
</protein>
<evidence type="ECO:0000313" key="2">
    <source>
        <dbReference type="EMBL" id="MCD7446875.1"/>
    </source>
</evidence>
<feature type="region of interest" description="Disordered" evidence="1">
    <location>
        <begin position="81"/>
        <end position="102"/>
    </location>
</feature>
<name>A0ABS8RJ92_DATST</name>